<dbReference type="SUPFAM" id="SSF56091">
    <property type="entry name" value="DNA ligase/mRNA capping enzyme, catalytic domain"/>
    <property type="match status" value="1"/>
</dbReference>
<gene>
    <name evidence="9" type="ORF">JCM19235_1368</name>
</gene>
<evidence type="ECO:0000313" key="9">
    <source>
        <dbReference type="EMBL" id="GAL23067.1"/>
    </source>
</evidence>
<dbReference type="InterPro" id="IPR029319">
    <property type="entry name" value="DNA_ligase_OB"/>
</dbReference>
<dbReference type="SUPFAM" id="SSF50249">
    <property type="entry name" value="Nucleic acid-binding proteins"/>
    <property type="match status" value="1"/>
</dbReference>
<dbReference type="EMBL" id="BBMR01000017">
    <property type="protein sequence ID" value="GAL23067.1"/>
    <property type="molecule type" value="Genomic_DNA"/>
</dbReference>
<dbReference type="PANTHER" id="PTHR47810:SF1">
    <property type="entry name" value="DNA LIGASE B"/>
    <property type="match status" value="1"/>
</dbReference>
<keyword evidence="3" id="KW-0235">DNA replication</keyword>
<dbReference type="InterPro" id="IPR012340">
    <property type="entry name" value="NA-bd_OB-fold"/>
</dbReference>
<keyword evidence="10" id="KW-1185">Reference proteome</keyword>
<feature type="domain" description="DNA ligase OB-like" evidence="8">
    <location>
        <begin position="351"/>
        <end position="417"/>
    </location>
</feature>
<dbReference type="GO" id="GO:0003910">
    <property type="term" value="F:DNA ligase (ATP) activity"/>
    <property type="evidence" value="ECO:0007669"/>
    <property type="project" value="UniProtKB-EC"/>
</dbReference>
<keyword evidence="5" id="KW-0234">DNA repair</keyword>
<dbReference type="Pfam" id="PF01068">
    <property type="entry name" value="DNA_ligase_A_M"/>
    <property type="match status" value="1"/>
</dbReference>
<dbReference type="GO" id="GO:0006281">
    <property type="term" value="P:DNA repair"/>
    <property type="evidence" value="ECO:0007669"/>
    <property type="project" value="UniProtKB-KW"/>
</dbReference>
<dbReference type="STRING" id="990268.JCM19235_1368"/>
<dbReference type="PROSITE" id="PS00333">
    <property type="entry name" value="DNA_LIGASE_A2"/>
    <property type="match status" value="1"/>
</dbReference>
<evidence type="ECO:0000256" key="4">
    <source>
        <dbReference type="ARBA" id="ARBA00022763"/>
    </source>
</evidence>
<dbReference type="CDD" id="cd08041">
    <property type="entry name" value="OBF_kDNA_ligase_like"/>
    <property type="match status" value="1"/>
</dbReference>
<proteinExistence type="predicted"/>
<evidence type="ECO:0000256" key="6">
    <source>
        <dbReference type="ARBA" id="ARBA00034003"/>
    </source>
</evidence>
<evidence type="ECO:0000313" key="10">
    <source>
        <dbReference type="Proteomes" id="UP000029228"/>
    </source>
</evidence>
<evidence type="ECO:0000256" key="3">
    <source>
        <dbReference type="ARBA" id="ARBA00022705"/>
    </source>
</evidence>
<evidence type="ECO:0000256" key="2">
    <source>
        <dbReference type="ARBA" id="ARBA00022598"/>
    </source>
</evidence>
<sequence length="426" mass="48247">MLASFTDPDKALKPVINYALNPAITFGVGKKTITQIEKQSDVGVNTLTLDTATDVLDALKVRSLTGNNAIESLVTLRSQHCPDSWELLKRILIKDLRGSFSAKTANRVWKDFIPLFEVQLANKYTKSKVKKWPVDAEVKHDGVRSMAEIDMTERSVTLYSRTGNEFTTFDSLKGDILSLVESALPKSKGKFYIDGEIKSGEFAKTSGDIHRKNADITDAFFYVFDFLTFDEFWNNSSQDNFTRRKRLQALFMKAGAELTPPPELDIEGISGEGGQGATWKNLFLIEQYRVESDEAAQKLFGHFYGLGEEGVIIKPRYECYQRKRSNGFLKMKNAISEDLKIVGFEQGERDTKYSEVLGSLVVDFNGVEVSVSSGLKHDQRFEFWDKREELLGRIIEVGAHEVTPDGSLRHPRFMRFRDTIKKGEKE</sequence>
<dbReference type="Gene3D" id="3.30.470.30">
    <property type="entry name" value="DNA ligase/mRNA capping enzyme"/>
    <property type="match status" value="1"/>
</dbReference>
<comment type="caution">
    <text evidence="9">The sequence shown here is derived from an EMBL/GenBank/DDBJ whole genome shotgun (WGS) entry which is preliminary data.</text>
</comment>
<reference evidence="9 10" key="2">
    <citation type="submission" date="2014-09" db="EMBL/GenBank/DDBJ databases">
        <authorList>
            <consortium name="NBRP consortium"/>
            <person name="Sawabe T."/>
            <person name="Meirelles P."/>
            <person name="Nakanishi M."/>
            <person name="Sayaka M."/>
            <person name="Hattori M."/>
            <person name="Ohkuma M."/>
        </authorList>
    </citation>
    <scope>NUCLEOTIDE SEQUENCE [LARGE SCALE GENOMIC DNA]</scope>
    <source>
        <strain evidence="10">JCM19235</strain>
    </source>
</reference>
<evidence type="ECO:0000259" key="8">
    <source>
        <dbReference type="Pfam" id="PF14743"/>
    </source>
</evidence>
<dbReference type="GO" id="GO:0006310">
    <property type="term" value="P:DNA recombination"/>
    <property type="evidence" value="ECO:0007669"/>
    <property type="project" value="InterPro"/>
</dbReference>
<dbReference type="GO" id="GO:0005524">
    <property type="term" value="F:ATP binding"/>
    <property type="evidence" value="ECO:0007669"/>
    <property type="project" value="InterPro"/>
</dbReference>
<dbReference type="InterPro" id="IPR050326">
    <property type="entry name" value="NAD_dep_DNA_ligaseB"/>
</dbReference>
<dbReference type="Pfam" id="PF14743">
    <property type="entry name" value="DNA_ligase_OB_2"/>
    <property type="match status" value="1"/>
</dbReference>
<dbReference type="GO" id="GO:0006260">
    <property type="term" value="P:DNA replication"/>
    <property type="evidence" value="ECO:0007669"/>
    <property type="project" value="UniProtKB-KW"/>
</dbReference>
<evidence type="ECO:0000256" key="1">
    <source>
        <dbReference type="ARBA" id="ARBA00001968"/>
    </source>
</evidence>
<keyword evidence="4" id="KW-0227">DNA damage</keyword>
<dbReference type="PANTHER" id="PTHR47810">
    <property type="entry name" value="DNA LIGASE"/>
    <property type="match status" value="1"/>
</dbReference>
<accession>A0A090SUR2</accession>
<dbReference type="InterPro" id="IPR012310">
    <property type="entry name" value="DNA_ligase_ATP-dep_cent"/>
</dbReference>
<dbReference type="InterPro" id="IPR016059">
    <property type="entry name" value="DNA_ligase_ATP-dep_CS"/>
</dbReference>
<feature type="domain" description="ATP-dependent DNA ligase family profile" evidence="7">
    <location>
        <begin position="128"/>
        <end position="332"/>
    </location>
</feature>
<name>A0A090SUR2_9VIBR</name>
<dbReference type="Gene3D" id="2.40.50.140">
    <property type="entry name" value="Nucleic acid-binding proteins"/>
    <property type="match status" value="1"/>
</dbReference>
<evidence type="ECO:0000256" key="5">
    <source>
        <dbReference type="ARBA" id="ARBA00023204"/>
    </source>
</evidence>
<comment type="catalytic activity">
    <reaction evidence="6">
        <text>ATP + (deoxyribonucleotide)n-3'-hydroxyl + 5'-phospho-(deoxyribonucleotide)m = (deoxyribonucleotide)n+m + AMP + diphosphate.</text>
        <dbReference type="EC" id="6.5.1.1"/>
    </reaction>
</comment>
<keyword evidence="2 9" id="KW-0436">Ligase</keyword>
<dbReference type="AlphaFoldDB" id="A0A090SUR2"/>
<organism evidence="9 10">
    <name type="scientific">Vibrio maritimus</name>
    <dbReference type="NCBI Taxonomy" id="990268"/>
    <lineage>
        <taxon>Bacteria</taxon>
        <taxon>Pseudomonadati</taxon>
        <taxon>Pseudomonadota</taxon>
        <taxon>Gammaproteobacteria</taxon>
        <taxon>Vibrionales</taxon>
        <taxon>Vibrionaceae</taxon>
        <taxon>Vibrio</taxon>
    </lineage>
</organism>
<dbReference type="Proteomes" id="UP000029228">
    <property type="component" value="Unassembled WGS sequence"/>
</dbReference>
<reference evidence="9 10" key="1">
    <citation type="submission" date="2014-09" db="EMBL/GenBank/DDBJ databases">
        <title>Vibrio maritimus JCM 19235. (C45) whole genome shotgun sequence.</title>
        <authorList>
            <person name="Sawabe T."/>
            <person name="Meirelles P."/>
            <person name="Nakanishi M."/>
            <person name="Sayaka M."/>
            <person name="Hattori M."/>
            <person name="Ohkuma M."/>
        </authorList>
    </citation>
    <scope>NUCLEOTIDE SEQUENCE [LARGE SCALE GENOMIC DNA]</scope>
    <source>
        <strain evidence="10">JCM19235</strain>
    </source>
</reference>
<protein>
    <submittedName>
        <fullName evidence="9">DNA ligase</fullName>
    </submittedName>
</protein>
<evidence type="ECO:0000259" key="7">
    <source>
        <dbReference type="Pfam" id="PF01068"/>
    </source>
</evidence>
<comment type="cofactor">
    <cofactor evidence="1">
        <name>a divalent metal cation</name>
        <dbReference type="ChEBI" id="CHEBI:60240"/>
    </cofactor>
</comment>